<dbReference type="EMBL" id="MNPL01004005">
    <property type="protein sequence ID" value="OQR77048.1"/>
    <property type="molecule type" value="Genomic_DNA"/>
</dbReference>
<accession>A0A1V9XUL7</accession>
<evidence type="ECO:0000313" key="1">
    <source>
        <dbReference type="EMBL" id="OQR77048.1"/>
    </source>
</evidence>
<comment type="caution">
    <text evidence="1">The sequence shown here is derived from an EMBL/GenBank/DDBJ whole genome shotgun (WGS) entry which is preliminary data.</text>
</comment>
<dbReference type="InParanoid" id="A0A1V9XUL7"/>
<feature type="non-terminal residue" evidence="1">
    <location>
        <position position="1"/>
    </location>
</feature>
<evidence type="ECO:0000313" key="2">
    <source>
        <dbReference type="Proteomes" id="UP000192247"/>
    </source>
</evidence>
<dbReference type="AlphaFoldDB" id="A0A1V9XUL7"/>
<dbReference type="Proteomes" id="UP000192247">
    <property type="component" value="Unassembled WGS sequence"/>
</dbReference>
<name>A0A1V9XUL7_9ACAR</name>
<sequence>SDELRKTSLLNELEKIVWQRYLMNKLYRRRKPTFFAPSIALFVRHVISPTLVKTKCT</sequence>
<proteinExistence type="predicted"/>
<keyword evidence="2" id="KW-1185">Reference proteome</keyword>
<reference evidence="1 2" key="1">
    <citation type="journal article" date="2017" name="Gigascience">
        <title>Draft genome of the honey bee ectoparasitic mite, Tropilaelaps mercedesae, is shaped by the parasitic life history.</title>
        <authorList>
            <person name="Dong X."/>
            <person name="Armstrong S.D."/>
            <person name="Xia D."/>
            <person name="Makepeace B.L."/>
            <person name="Darby A.C."/>
            <person name="Kadowaki T."/>
        </authorList>
    </citation>
    <scope>NUCLEOTIDE SEQUENCE [LARGE SCALE GENOMIC DNA]</scope>
    <source>
        <strain evidence="1">Wuxi-XJTLU</strain>
    </source>
</reference>
<protein>
    <submittedName>
        <fullName evidence="1">Uncharacterized protein</fullName>
    </submittedName>
</protein>
<organism evidence="1 2">
    <name type="scientific">Tropilaelaps mercedesae</name>
    <dbReference type="NCBI Taxonomy" id="418985"/>
    <lineage>
        <taxon>Eukaryota</taxon>
        <taxon>Metazoa</taxon>
        <taxon>Ecdysozoa</taxon>
        <taxon>Arthropoda</taxon>
        <taxon>Chelicerata</taxon>
        <taxon>Arachnida</taxon>
        <taxon>Acari</taxon>
        <taxon>Parasitiformes</taxon>
        <taxon>Mesostigmata</taxon>
        <taxon>Gamasina</taxon>
        <taxon>Dermanyssoidea</taxon>
        <taxon>Laelapidae</taxon>
        <taxon>Tropilaelaps</taxon>
    </lineage>
</organism>
<gene>
    <name evidence="1" type="ORF">BIW11_07372</name>
</gene>